<sequence>MSEHNYKYTDESLDLGAARDYVLLLQIDAASFSYIIAHNGQLLAWAENCPLAELTNPQELSEILTAEYKQVIAGVNDTGFTLVPKSLYDGEYAANIARLLNVSAENSVYAQDFDGNNVIVYKTQIGTPDASGLAALHEQLTVHRAKGWVSAVANNYPTSTDIFLNVENSVVEVLNFNYNRLRYFNSFTYKNHEELGYFVALVASELKLKPADITLVFSGDINAADMSFSYLTDFFGHVKLNTIQTLDLPEAIVPHKILSLAALSLCASSEEN</sequence>
<dbReference type="RefSeq" id="WP_117381428.1">
    <property type="nucleotide sequence ID" value="NZ_QWDE01000001.1"/>
</dbReference>
<evidence type="ECO:0000313" key="1">
    <source>
        <dbReference type="EMBL" id="RFZ84540.1"/>
    </source>
</evidence>
<evidence type="ECO:0000313" key="2">
    <source>
        <dbReference type="Proteomes" id="UP000260823"/>
    </source>
</evidence>
<dbReference type="Gene3D" id="3.30.420.260">
    <property type="match status" value="1"/>
</dbReference>
<dbReference type="Gene3D" id="3.30.420.250">
    <property type="match status" value="1"/>
</dbReference>
<dbReference type="Pfam" id="PF12864">
    <property type="entry name" value="DUF3822"/>
    <property type="match status" value="1"/>
</dbReference>
<protein>
    <submittedName>
        <fullName evidence="1">DUF3822 family protein</fullName>
    </submittedName>
</protein>
<accession>A0A3E2NUK9</accession>
<proteinExistence type="predicted"/>
<dbReference type="InterPro" id="IPR024213">
    <property type="entry name" value="DUF3822"/>
</dbReference>
<organism evidence="1 2">
    <name type="scientific">Mucilaginibacter terrenus</name>
    <dbReference type="NCBI Taxonomy" id="2482727"/>
    <lineage>
        <taxon>Bacteria</taxon>
        <taxon>Pseudomonadati</taxon>
        <taxon>Bacteroidota</taxon>
        <taxon>Sphingobacteriia</taxon>
        <taxon>Sphingobacteriales</taxon>
        <taxon>Sphingobacteriaceae</taxon>
        <taxon>Mucilaginibacter</taxon>
    </lineage>
</organism>
<dbReference type="OrthoDB" id="765136at2"/>
<dbReference type="Proteomes" id="UP000260823">
    <property type="component" value="Unassembled WGS sequence"/>
</dbReference>
<dbReference type="CDD" id="cd24013">
    <property type="entry name" value="ASKHA_ATPase_BT3980-like"/>
    <property type="match status" value="1"/>
</dbReference>
<dbReference type="AlphaFoldDB" id="A0A3E2NUK9"/>
<reference evidence="1 2" key="1">
    <citation type="submission" date="2018-08" db="EMBL/GenBank/DDBJ databases">
        <title>Mucilaginibacter terrae sp. nov., isolated from manganese diggings.</title>
        <authorList>
            <person name="Huang Y."/>
            <person name="Zhou Z."/>
        </authorList>
    </citation>
    <scope>NUCLEOTIDE SEQUENCE [LARGE SCALE GENOMIC DNA]</scope>
    <source>
        <strain evidence="1 2">ZH6</strain>
    </source>
</reference>
<gene>
    <name evidence="1" type="ORF">DYU05_02675</name>
</gene>
<comment type="caution">
    <text evidence="1">The sequence shown here is derived from an EMBL/GenBank/DDBJ whole genome shotgun (WGS) entry which is preliminary data.</text>
</comment>
<keyword evidence="2" id="KW-1185">Reference proteome</keyword>
<name>A0A3E2NUK9_9SPHI</name>
<dbReference type="EMBL" id="QWDE01000001">
    <property type="protein sequence ID" value="RFZ84540.1"/>
    <property type="molecule type" value="Genomic_DNA"/>
</dbReference>